<evidence type="ECO:0000259" key="2">
    <source>
        <dbReference type="Pfam" id="PF02263"/>
    </source>
</evidence>
<dbReference type="InterPro" id="IPR003191">
    <property type="entry name" value="Guanylate-bd/ATL_C"/>
</dbReference>
<evidence type="ECO:0000313" key="4">
    <source>
        <dbReference type="EMBL" id="EMP26450.1"/>
    </source>
</evidence>
<keyword evidence="1" id="KW-0378">Hydrolase</keyword>
<dbReference type="EMBL" id="KB579441">
    <property type="protein sequence ID" value="EMP26450.1"/>
    <property type="molecule type" value="Genomic_DNA"/>
</dbReference>
<feature type="domain" description="Guanylate-binding protein N-terminal" evidence="2">
    <location>
        <begin position="28"/>
        <end position="93"/>
    </location>
</feature>
<dbReference type="GO" id="GO:0003924">
    <property type="term" value="F:GTPase activity"/>
    <property type="evidence" value="ECO:0007669"/>
    <property type="project" value="InterPro"/>
</dbReference>
<dbReference type="PANTHER" id="PTHR10751">
    <property type="entry name" value="GUANYLATE BINDING PROTEIN"/>
    <property type="match status" value="1"/>
</dbReference>
<feature type="domain" description="Guanylate-binding protein/Atlastin C-terminal" evidence="3">
    <location>
        <begin position="199"/>
        <end position="289"/>
    </location>
</feature>
<reference evidence="5" key="1">
    <citation type="journal article" date="2013" name="Nat. Genet.">
        <title>The draft genomes of soft-shell turtle and green sea turtle yield insights into the development and evolution of the turtle-specific body plan.</title>
        <authorList>
            <person name="Wang Z."/>
            <person name="Pascual-Anaya J."/>
            <person name="Zadissa A."/>
            <person name="Li W."/>
            <person name="Niimura Y."/>
            <person name="Huang Z."/>
            <person name="Li C."/>
            <person name="White S."/>
            <person name="Xiong Z."/>
            <person name="Fang D."/>
            <person name="Wang B."/>
            <person name="Ming Y."/>
            <person name="Chen Y."/>
            <person name="Zheng Y."/>
            <person name="Kuraku S."/>
            <person name="Pignatelli M."/>
            <person name="Herrero J."/>
            <person name="Beal K."/>
            <person name="Nozawa M."/>
            <person name="Li Q."/>
            <person name="Wang J."/>
            <person name="Zhang H."/>
            <person name="Yu L."/>
            <person name="Shigenobu S."/>
            <person name="Wang J."/>
            <person name="Liu J."/>
            <person name="Flicek P."/>
            <person name="Searle S."/>
            <person name="Wang J."/>
            <person name="Kuratani S."/>
            <person name="Yin Y."/>
            <person name="Aken B."/>
            <person name="Zhang G."/>
            <person name="Irie N."/>
        </authorList>
    </citation>
    <scope>NUCLEOTIDE SEQUENCE [LARGE SCALE GENOMIC DNA]</scope>
</reference>
<gene>
    <name evidence="4" type="ORF">UY3_16467</name>
</gene>
<dbReference type="eggNOG" id="KOG2037">
    <property type="taxonomic scope" value="Eukaryota"/>
</dbReference>
<dbReference type="GO" id="GO:0005525">
    <property type="term" value="F:GTP binding"/>
    <property type="evidence" value="ECO:0007669"/>
    <property type="project" value="InterPro"/>
</dbReference>
<protein>
    <submittedName>
        <fullName evidence="4">Guanylate-binding protein 4</fullName>
    </submittedName>
</protein>
<dbReference type="Pfam" id="PF02841">
    <property type="entry name" value="GBP_C"/>
    <property type="match status" value="2"/>
</dbReference>
<dbReference type="InterPro" id="IPR015894">
    <property type="entry name" value="Guanylate-bd_N"/>
</dbReference>
<evidence type="ECO:0000313" key="5">
    <source>
        <dbReference type="Proteomes" id="UP000031443"/>
    </source>
</evidence>
<sequence>MRGVELWGFAHAKSLLSRCACAVWRSSVKELTECIKVKAAGEGGRQEREDSAEFVRFFPAFVWAVRDFTLQLELDGRKVTEDEYLENGLKLKPAGITERYANLLAENEAVSEQTCRALLEELSAAMQQKLSAGRYSQPSGYQAYDRDQNRAVEDYRAKPNKGVTAEETLEQFLASKKAEAEAVLKADILLTEAEKHVAVLSALVKSYMDTTHSGNVPCLVDAVMATENEMGVTEALAHYVAEKETRVAFPAAMMELSERHGKSLADALQLFMQLSLKAETVRYQQELMAEEVLDQFLASETAATDAILRADKTLTEAEEEKASTSP</sequence>
<dbReference type="AlphaFoldDB" id="M7AU13"/>
<dbReference type="SUPFAM" id="SSF48340">
    <property type="entry name" value="Interferon-induced guanylate-binding protein 1 (GBP1), C-terminal domain"/>
    <property type="match status" value="2"/>
</dbReference>
<organism evidence="4 5">
    <name type="scientific">Chelonia mydas</name>
    <name type="common">Green sea-turtle</name>
    <name type="synonym">Chelonia agassizi</name>
    <dbReference type="NCBI Taxonomy" id="8469"/>
    <lineage>
        <taxon>Eukaryota</taxon>
        <taxon>Metazoa</taxon>
        <taxon>Chordata</taxon>
        <taxon>Craniata</taxon>
        <taxon>Vertebrata</taxon>
        <taxon>Euteleostomi</taxon>
        <taxon>Archelosauria</taxon>
        <taxon>Testudinata</taxon>
        <taxon>Testudines</taxon>
        <taxon>Cryptodira</taxon>
        <taxon>Durocryptodira</taxon>
        <taxon>Americhelydia</taxon>
        <taxon>Chelonioidea</taxon>
        <taxon>Cheloniidae</taxon>
        <taxon>Chelonia</taxon>
    </lineage>
</organism>
<dbReference type="Proteomes" id="UP000031443">
    <property type="component" value="Unassembled WGS sequence"/>
</dbReference>
<evidence type="ECO:0000256" key="1">
    <source>
        <dbReference type="ARBA" id="ARBA00022801"/>
    </source>
</evidence>
<proteinExistence type="predicted"/>
<feature type="domain" description="Guanylate-binding protein/Atlastin C-terminal" evidence="3">
    <location>
        <begin position="96"/>
        <end position="198"/>
    </location>
</feature>
<dbReference type="Pfam" id="PF02263">
    <property type="entry name" value="GBP"/>
    <property type="match status" value="1"/>
</dbReference>
<dbReference type="InterPro" id="IPR036543">
    <property type="entry name" value="Guanylate-bd_C_sf"/>
</dbReference>
<accession>M7AU13</accession>
<evidence type="ECO:0000259" key="3">
    <source>
        <dbReference type="Pfam" id="PF02841"/>
    </source>
</evidence>
<keyword evidence="5" id="KW-1185">Reference proteome</keyword>
<dbReference type="Gene3D" id="1.20.1000.10">
    <property type="entry name" value="Guanylate-binding protein, C-terminal domain"/>
    <property type="match status" value="2"/>
</dbReference>
<name>M7AU13_CHEMY</name>